<keyword evidence="11" id="KW-1185">Reference proteome</keyword>
<dbReference type="PROSITE" id="PS00916">
    <property type="entry name" value="PI3_4_KINASE_2"/>
    <property type="match status" value="1"/>
</dbReference>
<dbReference type="Pfam" id="PF00454">
    <property type="entry name" value="PI3_PI4_kinase"/>
    <property type="match status" value="1"/>
</dbReference>
<dbReference type="PROSITE" id="PS00915">
    <property type="entry name" value="PI3_4_KINASE_1"/>
    <property type="match status" value="1"/>
</dbReference>
<dbReference type="InterPro" id="IPR001263">
    <property type="entry name" value="PI3K_accessory_dom"/>
</dbReference>
<dbReference type="FunFam" id="1.25.40.70:FF:000011">
    <property type="entry name" value="Phosphatidylinositol 4-kinase alpha"/>
    <property type="match status" value="1"/>
</dbReference>
<dbReference type="InterPro" id="IPR016024">
    <property type="entry name" value="ARM-type_fold"/>
</dbReference>
<keyword evidence="4" id="KW-0808">Transferase</keyword>
<evidence type="ECO:0000256" key="7">
    <source>
        <dbReference type="ARBA" id="ARBA00022840"/>
    </source>
</evidence>
<dbReference type="OrthoDB" id="10264149at2759"/>
<evidence type="ECO:0000256" key="1">
    <source>
        <dbReference type="ARBA" id="ARBA00001686"/>
    </source>
</evidence>
<dbReference type="SUPFAM" id="SSF56112">
    <property type="entry name" value="Protein kinase-like (PK-like)"/>
    <property type="match status" value="1"/>
</dbReference>
<evidence type="ECO:0000313" key="10">
    <source>
        <dbReference type="EMBL" id="KZT41322.1"/>
    </source>
</evidence>
<evidence type="ECO:0000259" key="9">
    <source>
        <dbReference type="PROSITE" id="PS51545"/>
    </source>
</evidence>
<protein>
    <recommendedName>
        <fullName evidence="3">1-phosphatidylinositol 4-kinase</fullName>
        <ecNumber evidence="3">2.7.1.67</ecNumber>
    </recommendedName>
</protein>
<keyword evidence="7" id="KW-0067">ATP-binding</keyword>
<dbReference type="PANTHER" id="PTHR10048">
    <property type="entry name" value="PHOSPHATIDYLINOSITOL KINASE"/>
    <property type="match status" value="1"/>
</dbReference>
<dbReference type="EC" id="2.7.1.67" evidence="3"/>
<dbReference type="InterPro" id="IPR015433">
    <property type="entry name" value="PI3/4_kinase"/>
</dbReference>
<feature type="domain" description="PI3K/PI4K catalytic" evidence="8">
    <location>
        <begin position="1639"/>
        <end position="1903"/>
    </location>
</feature>
<gene>
    <name evidence="10" type="ORF">SISSUDRAFT_1084441</name>
</gene>
<dbReference type="Pfam" id="PF00613">
    <property type="entry name" value="PI3Ka"/>
    <property type="match status" value="1"/>
</dbReference>
<dbReference type="InterPro" id="IPR000403">
    <property type="entry name" value="PI3/4_kinase_cat_dom"/>
</dbReference>
<dbReference type="FunFam" id="3.30.1010.10:FF:000014">
    <property type="entry name" value="Phosphatidylinositol 4-kinase STT4"/>
    <property type="match status" value="1"/>
</dbReference>
<evidence type="ECO:0000313" key="11">
    <source>
        <dbReference type="Proteomes" id="UP000076798"/>
    </source>
</evidence>
<dbReference type="GO" id="GO:0046854">
    <property type="term" value="P:phosphatidylinositol phosphate biosynthetic process"/>
    <property type="evidence" value="ECO:0007669"/>
    <property type="project" value="InterPro"/>
</dbReference>
<comment type="catalytic activity">
    <reaction evidence="1">
        <text>a 1,2-diacyl-sn-glycero-3-phospho-(1D-myo-inositol) + ATP = a 1,2-diacyl-sn-glycero-3-phospho-(1D-myo-inositol 4-phosphate) + ADP + H(+)</text>
        <dbReference type="Rhea" id="RHEA:19877"/>
        <dbReference type="ChEBI" id="CHEBI:15378"/>
        <dbReference type="ChEBI" id="CHEBI:30616"/>
        <dbReference type="ChEBI" id="CHEBI:57880"/>
        <dbReference type="ChEBI" id="CHEBI:58178"/>
        <dbReference type="ChEBI" id="CHEBI:456216"/>
        <dbReference type="EC" id="2.7.1.67"/>
    </reaction>
</comment>
<evidence type="ECO:0000256" key="5">
    <source>
        <dbReference type="ARBA" id="ARBA00022741"/>
    </source>
</evidence>
<reference evidence="10 11" key="1">
    <citation type="journal article" date="2016" name="Mol. Biol. Evol.">
        <title>Comparative Genomics of Early-Diverging Mushroom-Forming Fungi Provides Insights into the Origins of Lignocellulose Decay Capabilities.</title>
        <authorList>
            <person name="Nagy L.G."/>
            <person name="Riley R."/>
            <person name="Tritt A."/>
            <person name="Adam C."/>
            <person name="Daum C."/>
            <person name="Floudas D."/>
            <person name="Sun H."/>
            <person name="Yadav J.S."/>
            <person name="Pangilinan J."/>
            <person name="Larsson K.H."/>
            <person name="Matsuura K."/>
            <person name="Barry K."/>
            <person name="Labutti K."/>
            <person name="Kuo R."/>
            <person name="Ohm R.A."/>
            <person name="Bhattacharya S.S."/>
            <person name="Shirouzu T."/>
            <person name="Yoshinaga Y."/>
            <person name="Martin F.M."/>
            <person name="Grigoriev I.V."/>
            <person name="Hibbett D.S."/>
        </authorList>
    </citation>
    <scope>NUCLEOTIDE SEQUENCE [LARGE SCALE GENOMIC DNA]</scope>
    <source>
        <strain evidence="10 11">HHB10207 ss-3</strain>
    </source>
</reference>
<keyword evidence="6" id="KW-0418">Kinase</keyword>
<dbReference type="FunFam" id="1.10.1070.11:FF:000012">
    <property type="entry name" value="Phosphatidylinositol 4-kinase alpha 1"/>
    <property type="match status" value="1"/>
</dbReference>
<proteinExistence type="inferred from homology"/>
<dbReference type="GO" id="GO:0005524">
    <property type="term" value="F:ATP binding"/>
    <property type="evidence" value="ECO:0007669"/>
    <property type="project" value="UniProtKB-KW"/>
</dbReference>
<comment type="similarity">
    <text evidence="2">Belongs to the PI3/PI4-kinase family. Type III PI4K subfamily.</text>
</comment>
<dbReference type="CDD" id="cd05167">
    <property type="entry name" value="PI4Kc_III_alpha"/>
    <property type="match status" value="1"/>
</dbReference>
<sequence>MDCLEFDLQKLILSDLAKNIGESQADESSTNAAIELVSSKVATRDVEFPEAGEEEVSQVYMSASRVHCNIGFGELAPSLPQEHVDNAVKVLIDMLRDVPHIEFDPCLSWTEWSLPDQLVYSTITALLKLSNSAEQYREAVCEAIFHFTKEVVQELNTGKSIDTVCQLAPAFHGLYRAIISNPFPWSIAHWRSLSLSMSALFATDCLEQLNSVVIEALHLSSEDLESPAFPQTFMARYMANGRPLTGYFIICCVVEIEWTVLAQVLSSSSVQPTNAIDEAAAANTAWLSLMHNVVHRPFNLTDDIRRVLKATLQATLQSFSDLQIQMADLDHEPSSDSYAWETMAESLKLAAICSVALEQLDDTLFSLLKLLLSEKSPVTDNLIQESALKATTVLVRNFPFVAAQMTSHLRRFVTAPLEIFELQYVSEIRAPPPLSAAARCLALCIKLAPGDDLILSNMYSLLNYIAATGQDSKENSIHLSIPQDSQVADHETVTSVATGLQAWSEDQRRRIGISTISVVTRLALEFRMEEVQWTGRPTVEAAINHSLVDLALEGSSSSFLDIIRAFSVLSRTGNKEDRQFSSNMLLAAQTKLAQKINRRPELYPEYLTELLILFSDKGIAIQSIADSPREVQMEDMISQLAALLLPIDALLSHDDFNPQIDASSQTVSLFRNMWFLSVLFGFTSSNEQDTARDWQKSALIRLAQKTPFIVLEAAPDYIASDLEYNSVIRHHYATKAISHHRSLLSKHLPNHAHEVRHLPPAQVIFLLAVHDLESMRSAIGLPSSLAVNFCNVGLNNAGSLSDCLEAVADKVIRGCISDLTRQVVQHALPHVISQELQQLLVYSTHRIQKVRDIASRYLNRLISSFPSLMCDSPLVFAILEVLSMLRKACEGEFTDEYNPAWEFKSDMVNISISLPDSYRVRNSILSRLYHDAHAWFDMALSRAPIEFQSTLRKYLSNHRTHTLPESVELGASVALQFTRALAPGERKIVASFEHYVGEAAGLRLANRPKRDELQKMPPETAPSTEIQSLKSRLLKSIKEIRNKTTHLKVQDLKRLLFRTAATIIALPQPDFELLHYIVTLPFELFTPAAISTAIQTWTWIIVERPDVEIPLMVEINAAWLSTINHKKGLFSSHLDCHDPFYDTIEYSPTDRALIDHTEMSARRLLTPHSLILTMLLSRFQAARYDRPGLMLLILRLVLKSARAFKSLRFTNPLAREARFSFLLFGFEALKSSQMDYFCEHQLREALYNTALSWFSVRPQWSYGANRVQIEADISLMNEFLSLLETDAVRGTLAITSLVGTNPAPRIATYSSRLRSQNTLLKLLVENELFRLNVWSNPTHDARRGLDHVSRAEKALSPSAWPQVIGTAWRTDPAIAVHLAERFKLPNIEMEVARLIRANTRQIMCVPEALRFLIGTQLEPHIPRDLKLLLLWDPVPPVTAITYFQPRYRNDPILLQYGHRVLAQHPVGMTFFFVPQVVQALRDDALGYVGRFILETAAISQLFCHQIIWNMNANCYRGDLGEEEDPMKPALDQMTKMVVSSLSGEAKAFYDLEFGFFDEVTSISGKLRPFIKRSKPEKKAKIDEEMAKLKVSVGVYLPSNPDGKVVDIDKKSGRPLQSHAKAPFMATFKVRKERIMFDMDPDSVLDGDASGEAVATQYDVWQAAIFKVGDDCRQDVLALQVIAMFKNIFNSVGLTLYLYPYRVTATAPGCGVIDVVPNATSRDEMGRAKINDLMGFFVSKYGGQDTVAFQRARLNFIQSMAAYSLACYILQIKDRHNGNIMIDGEGHIVHIDFGFLFDIDEYLGVKFEPSSFKLNHEMVVLMGGRDSQGYALFQQLTIKAFLAIRPHAEQLISTVHLMLGTGLPSFKGEPTIKRLRDRFALHLNERQASEWMAGIVKNAHENVRSTVYDEFQRLQNGIPYA</sequence>
<evidence type="ECO:0000256" key="2">
    <source>
        <dbReference type="ARBA" id="ARBA00006209"/>
    </source>
</evidence>
<dbReference type="InterPro" id="IPR036940">
    <property type="entry name" value="PI3/4_kinase_cat_sf"/>
</dbReference>
<feature type="domain" description="PIK helical" evidence="9">
    <location>
        <begin position="1350"/>
        <end position="1536"/>
    </location>
</feature>
<dbReference type="SUPFAM" id="SSF48371">
    <property type="entry name" value="ARM repeat"/>
    <property type="match status" value="1"/>
</dbReference>
<evidence type="ECO:0000259" key="8">
    <source>
        <dbReference type="PROSITE" id="PS50290"/>
    </source>
</evidence>
<dbReference type="PANTHER" id="PTHR10048:SF15">
    <property type="entry name" value="PHOSPHATIDYLINOSITOL 4-KINASE ALPHA"/>
    <property type="match status" value="1"/>
</dbReference>
<accession>A0A166G5B3</accession>
<dbReference type="SMART" id="SM00146">
    <property type="entry name" value="PI3Kc"/>
    <property type="match status" value="1"/>
</dbReference>
<dbReference type="PROSITE" id="PS51545">
    <property type="entry name" value="PIK_HELICAL"/>
    <property type="match status" value="1"/>
</dbReference>
<name>A0A166G5B3_9AGAM</name>
<dbReference type="InterPro" id="IPR011009">
    <property type="entry name" value="Kinase-like_dom_sf"/>
</dbReference>
<dbReference type="PROSITE" id="PS50290">
    <property type="entry name" value="PI3_4_KINASE_3"/>
    <property type="match status" value="1"/>
</dbReference>
<dbReference type="GO" id="GO:0048015">
    <property type="term" value="P:phosphatidylinositol-mediated signaling"/>
    <property type="evidence" value="ECO:0007669"/>
    <property type="project" value="TreeGrafter"/>
</dbReference>
<dbReference type="GO" id="GO:0004430">
    <property type="term" value="F:1-phosphatidylinositol 4-kinase activity"/>
    <property type="evidence" value="ECO:0007669"/>
    <property type="project" value="UniProtKB-EC"/>
</dbReference>
<dbReference type="GO" id="GO:0005886">
    <property type="term" value="C:plasma membrane"/>
    <property type="evidence" value="ECO:0007669"/>
    <property type="project" value="TreeGrafter"/>
</dbReference>
<dbReference type="Pfam" id="PF19274">
    <property type="entry name" value="PI4K_N"/>
    <property type="match status" value="3"/>
</dbReference>
<dbReference type="GO" id="GO:0005737">
    <property type="term" value="C:cytoplasm"/>
    <property type="evidence" value="ECO:0007669"/>
    <property type="project" value="TreeGrafter"/>
</dbReference>
<dbReference type="Proteomes" id="UP000076798">
    <property type="component" value="Unassembled WGS sequence"/>
</dbReference>
<evidence type="ECO:0000256" key="6">
    <source>
        <dbReference type="ARBA" id="ARBA00022777"/>
    </source>
</evidence>
<dbReference type="SMART" id="SM00145">
    <property type="entry name" value="PI3Ka"/>
    <property type="match status" value="1"/>
</dbReference>
<keyword evidence="5" id="KW-0547">Nucleotide-binding</keyword>
<dbReference type="InterPro" id="IPR042236">
    <property type="entry name" value="PI3K_accessory_sf"/>
</dbReference>
<dbReference type="InterPro" id="IPR045495">
    <property type="entry name" value="PI4K_N"/>
</dbReference>
<dbReference type="STRING" id="1314776.A0A166G5B3"/>
<evidence type="ECO:0000256" key="4">
    <source>
        <dbReference type="ARBA" id="ARBA00022679"/>
    </source>
</evidence>
<dbReference type="Gene3D" id="1.25.40.70">
    <property type="entry name" value="Phosphatidylinositol 3-kinase, accessory domain (PIK)"/>
    <property type="match status" value="1"/>
</dbReference>
<dbReference type="EMBL" id="KV428022">
    <property type="protein sequence ID" value="KZT41322.1"/>
    <property type="molecule type" value="Genomic_DNA"/>
</dbReference>
<evidence type="ECO:0000256" key="3">
    <source>
        <dbReference type="ARBA" id="ARBA00012169"/>
    </source>
</evidence>
<dbReference type="Gene3D" id="3.30.1010.10">
    <property type="entry name" value="Phosphatidylinositol 3-kinase Catalytic Subunit, Chain A, domain 4"/>
    <property type="match status" value="1"/>
</dbReference>
<dbReference type="Gene3D" id="1.10.1070.11">
    <property type="entry name" value="Phosphatidylinositol 3-/4-kinase, catalytic domain"/>
    <property type="match status" value="1"/>
</dbReference>
<organism evidence="10 11">
    <name type="scientific">Sistotremastrum suecicum HHB10207 ss-3</name>
    <dbReference type="NCBI Taxonomy" id="1314776"/>
    <lineage>
        <taxon>Eukaryota</taxon>
        <taxon>Fungi</taxon>
        <taxon>Dikarya</taxon>
        <taxon>Basidiomycota</taxon>
        <taxon>Agaricomycotina</taxon>
        <taxon>Agaricomycetes</taxon>
        <taxon>Sistotremastrales</taxon>
        <taxon>Sistotremastraceae</taxon>
        <taxon>Sistotremastrum</taxon>
    </lineage>
</organism>
<dbReference type="InterPro" id="IPR018936">
    <property type="entry name" value="PI3/4_kinase_CS"/>
</dbReference>